<dbReference type="Pfam" id="PF00389">
    <property type="entry name" value="2-Hacid_dh"/>
    <property type="match status" value="1"/>
</dbReference>
<evidence type="ECO:0000313" key="7">
    <source>
        <dbReference type="Proteomes" id="UP001596022"/>
    </source>
</evidence>
<dbReference type="Proteomes" id="UP001596022">
    <property type="component" value="Unassembled WGS sequence"/>
</dbReference>
<name>A0ABV9GMG5_9BACL</name>
<dbReference type="PANTHER" id="PTHR10996:SF283">
    <property type="entry name" value="GLYOXYLATE_HYDROXYPYRUVATE REDUCTASE B"/>
    <property type="match status" value="1"/>
</dbReference>
<protein>
    <submittedName>
        <fullName evidence="6">2-hydroxyacid dehydrogenase</fullName>
        <ecNumber evidence="6">1.1.1.-</ecNumber>
    </submittedName>
</protein>
<dbReference type="PANTHER" id="PTHR10996">
    <property type="entry name" value="2-HYDROXYACID DEHYDROGENASE-RELATED"/>
    <property type="match status" value="1"/>
</dbReference>
<comment type="similarity">
    <text evidence="1 3">Belongs to the D-isomer specific 2-hydroxyacid dehydrogenase family.</text>
</comment>
<dbReference type="EMBL" id="JBHSFW010000001">
    <property type="protein sequence ID" value="MFC4618387.1"/>
    <property type="molecule type" value="Genomic_DNA"/>
</dbReference>
<gene>
    <name evidence="6" type="ORF">ACFO4N_06535</name>
</gene>
<dbReference type="CDD" id="cd05301">
    <property type="entry name" value="GDH"/>
    <property type="match status" value="1"/>
</dbReference>
<keyword evidence="7" id="KW-1185">Reference proteome</keyword>
<feature type="domain" description="D-isomer specific 2-hydroxyacid dehydrogenase NAD-binding" evidence="5">
    <location>
        <begin position="111"/>
        <end position="288"/>
    </location>
</feature>
<dbReference type="Pfam" id="PF02826">
    <property type="entry name" value="2-Hacid_dh_C"/>
    <property type="match status" value="1"/>
</dbReference>
<dbReference type="InterPro" id="IPR029752">
    <property type="entry name" value="D-isomer_DH_CS1"/>
</dbReference>
<feature type="domain" description="D-isomer specific 2-hydroxyacid dehydrogenase catalytic" evidence="4">
    <location>
        <begin position="7"/>
        <end position="313"/>
    </location>
</feature>
<comment type="caution">
    <text evidence="6">The sequence shown here is derived from an EMBL/GenBank/DDBJ whole genome shotgun (WGS) entry which is preliminary data.</text>
</comment>
<dbReference type="Gene3D" id="3.40.50.720">
    <property type="entry name" value="NAD(P)-binding Rossmann-like Domain"/>
    <property type="match status" value="2"/>
</dbReference>
<dbReference type="SUPFAM" id="SSF52283">
    <property type="entry name" value="Formate/glycerate dehydrogenase catalytic domain-like"/>
    <property type="match status" value="1"/>
</dbReference>
<evidence type="ECO:0000259" key="4">
    <source>
        <dbReference type="Pfam" id="PF00389"/>
    </source>
</evidence>
<reference evidence="7" key="1">
    <citation type="journal article" date="2019" name="Int. J. Syst. Evol. Microbiol.">
        <title>The Global Catalogue of Microorganisms (GCM) 10K type strain sequencing project: providing services to taxonomists for standard genome sequencing and annotation.</title>
        <authorList>
            <consortium name="The Broad Institute Genomics Platform"/>
            <consortium name="The Broad Institute Genome Sequencing Center for Infectious Disease"/>
            <person name="Wu L."/>
            <person name="Ma J."/>
        </authorList>
    </citation>
    <scope>NUCLEOTIDE SEQUENCE [LARGE SCALE GENOMIC DNA]</scope>
    <source>
        <strain evidence="7">CGMCC 1.16306</strain>
    </source>
</reference>
<evidence type="ECO:0000313" key="6">
    <source>
        <dbReference type="EMBL" id="MFC4618387.1"/>
    </source>
</evidence>
<proteinExistence type="inferred from homology"/>
<evidence type="ECO:0000259" key="5">
    <source>
        <dbReference type="Pfam" id="PF02826"/>
    </source>
</evidence>
<sequence>MNKPKLFITRKLPDKIIEPISHNIDISMWEESLIPVPRERLLKEAACSDGLLTMLSDQIDETLLAASPRLKVVANLAVGYDNIDIEACKKHGVSACNTPDVLTDTTADLAFALLLATARRIPEAAELVKTGEWHEWGPYLMAGKDVHHKTLGIVGMGRIGSAVAKRARGFDMEIVYHNRSRSLYEDEIGARYVSFETLLKTADYVLCLAPLTKETKHLFNAEAFRMMKKDAIFINVGRGGSVDEEALTRALVTGEIAGAGLDVFKKEPIDADHPLLALKQVVALPHIGSASKETRDRMAALALENIHAVLVKGEQPKTPIF</sequence>
<organism evidence="6 7">
    <name type="scientific">Camelliibacillus cellulosilyticus</name>
    <dbReference type="NCBI Taxonomy" id="2174486"/>
    <lineage>
        <taxon>Bacteria</taxon>
        <taxon>Bacillati</taxon>
        <taxon>Bacillota</taxon>
        <taxon>Bacilli</taxon>
        <taxon>Bacillales</taxon>
        <taxon>Sporolactobacillaceae</taxon>
        <taxon>Camelliibacillus</taxon>
    </lineage>
</organism>
<dbReference type="GO" id="GO:0016491">
    <property type="term" value="F:oxidoreductase activity"/>
    <property type="evidence" value="ECO:0007669"/>
    <property type="project" value="UniProtKB-KW"/>
</dbReference>
<dbReference type="InterPro" id="IPR050223">
    <property type="entry name" value="D-isomer_2-hydroxyacid_DH"/>
</dbReference>
<dbReference type="SUPFAM" id="SSF51735">
    <property type="entry name" value="NAD(P)-binding Rossmann-fold domains"/>
    <property type="match status" value="1"/>
</dbReference>
<dbReference type="InterPro" id="IPR006139">
    <property type="entry name" value="D-isomer_2_OHA_DH_cat_dom"/>
</dbReference>
<evidence type="ECO:0000256" key="3">
    <source>
        <dbReference type="RuleBase" id="RU003719"/>
    </source>
</evidence>
<dbReference type="EC" id="1.1.1.-" evidence="6"/>
<dbReference type="RefSeq" id="WP_376845379.1">
    <property type="nucleotide sequence ID" value="NZ_JBHSFW010000001.1"/>
</dbReference>
<keyword evidence="2 3" id="KW-0560">Oxidoreductase</keyword>
<evidence type="ECO:0000256" key="1">
    <source>
        <dbReference type="ARBA" id="ARBA00005854"/>
    </source>
</evidence>
<evidence type="ECO:0000256" key="2">
    <source>
        <dbReference type="ARBA" id="ARBA00023002"/>
    </source>
</evidence>
<dbReference type="PROSITE" id="PS00065">
    <property type="entry name" value="D_2_HYDROXYACID_DH_1"/>
    <property type="match status" value="1"/>
</dbReference>
<dbReference type="InterPro" id="IPR036291">
    <property type="entry name" value="NAD(P)-bd_dom_sf"/>
</dbReference>
<accession>A0ABV9GMG5</accession>
<dbReference type="InterPro" id="IPR006140">
    <property type="entry name" value="D-isomer_DH_NAD-bd"/>
</dbReference>